<reference evidence="1 2" key="1">
    <citation type="journal article" date="2019" name="Environ. Microbiol.">
        <title>At the nexus of three kingdoms: the genome of the mycorrhizal fungus Gigaspora margarita provides insights into plant, endobacterial and fungal interactions.</title>
        <authorList>
            <person name="Venice F."/>
            <person name="Ghignone S."/>
            <person name="Salvioli di Fossalunga A."/>
            <person name="Amselem J."/>
            <person name="Novero M."/>
            <person name="Xianan X."/>
            <person name="Sedzielewska Toro K."/>
            <person name="Morin E."/>
            <person name="Lipzen A."/>
            <person name="Grigoriev I.V."/>
            <person name="Henrissat B."/>
            <person name="Martin F.M."/>
            <person name="Bonfante P."/>
        </authorList>
    </citation>
    <scope>NUCLEOTIDE SEQUENCE [LARGE SCALE GENOMIC DNA]</scope>
    <source>
        <strain evidence="1 2">BEG34</strain>
    </source>
</reference>
<name>A0A8H4AT75_GIGMA</name>
<comment type="caution">
    <text evidence="1">The sequence shown here is derived from an EMBL/GenBank/DDBJ whole genome shotgun (WGS) entry which is preliminary data.</text>
</comment>
<proteinExistence type="predicted"/>
<evidence type="ECO:0000313" key="2">
    <source>
        <dbReference type="Proteomes" id="UP000439903"/>
    </source>
</evidence>
<dbReference type="AlphaFoldDB" id="A0A8H4AT75"/>
<dbReference type="EMBL" id="WTPW01000252">
    <property type="protein sequence ID" value="KAF0530106.1"/>
    <property type="molecule type" value="Genomic_DNA"/>
</dbReference>
<accession>A0A8H4AT75</accession>
<keyword evidence="2" id="KW-1185">Reference proteome</keyword>
<dbReference type="OrthoDB" id="10516990at2759"/>
<sequence length="207" mass="24337">MNPISLKLQKKSQIKTFTTTELFSNLFTPTYQQGNYTKIKKAKLAKNSFDSYRISLLFYYRSINDNLSQSLLLSPNENHIIILHYGNYSASEIEILYMLKNQKKHNIKYKTIKVIEVSSTKGLSTKNEPFDKHSQTKIINAKLNKNPFDSKYNKTNYKNSLLCYCQSINDTELFFNLFFLAPTLYERSYHIINIKFQNQNLPILEEQ</sequence>
<gene>
    <name evidence="1" type="ORF">F8M41_012347</name>
</gene>
<evidence type="ECO:0000313" key="1">
    <source>
        <dbReference type="EMBL" id="KAF0530106.1"/>
    </source>
</evidence>
<dbReference type="Proteomes" id="UP000439903">
    <property type="component" value="Unassembled WGS sequence"/>
</dbReference>
<organism evidence="1 2">
    <name type="scientific">Gigaspora margarita</name>
    <dbReference type="NCBI Taxonomy" id="4874"/>
    <lineage>
        <taxon>Eukaryota</taxon>
        <taxon>Fungi</taxon>
        <taxon>Fungi incertae sedis</taxon>
        <taxon>Mucoromycota</taxon>
        <taxon>Glomeromycotina</taxon>
        <taxon>Glomeromycetes</taxon>
        <taxon>Diversisporales</taxon>
        <taxon>Gigasporaceae</taxon>
        <taxon>Gigaspora</taxon>
    </lineage>
</organism>
<protein>
    <submittedName>
        <fullName evidence="1">Uncharacterized protein</fullName>
    </submittedName>
</protein>